<dbReference type="EMBL" id="JACBZF010000001">
    <property type="protein sequence ID" value="NYH94236.1"/>
    <property type="molecule type" value="Genomic_DNA"/>
</dbReference>
<dbReference type="PANTHER" id="PTHR30511:SF0">
    <property type="entry name" value="ALANINE RACEMASE, CATABOLIC-RELATED"/>
    <property type="match status" value="1"/>
</dbReference>
<dbReference type="InterPro" id="IPR000821">
    <property type="entry name" value="Ala_racemase"/>
</dbReference>
<comment type="caution">
    <text evidence="10">The sequence shown here is derived from an EMBL/GenBank/DDBJ whole genome shotgun (WGS) entry which is preliminary data.</text>
</comment>
<dbReference type="InterPro" id="IPR029066">
    <property type="entry name" value="PLP-binding_barrel"/>
</dbReference>
<evidence type="ECO:0000256" key="3">
    <source>
        <dbReference type="ARBA" id="ARBA00007880"/>
    </source>
</evidence>
<evidence type="ECO:0000256" key="6">
    <source>
        <dbReference type="ARBA" id="ARBA00023235"/>
    </source>
</evidence>
<feature type="domain" description="Alanine racemase C-terminal" evidence="9">
    <location>
        <begin position="228"/>
        <end position="349"/>
    </location>
</feature>
<dbReference type="PRINTS" id="PR00992">
    <property type="entry name" value="ALARACEMASE"/>
</dbReference>
<evidence type="ECO:0000256" key="1">
    <source>
        <dbReference type="ARBA" id="ARBA00000316"/>
    </source>
</evidence>
<gene>
    <name evidence="10" type="ORF">FHS75_000541</name>
</gene>
<comment type="catalytic activity">
    <reaction evidence="1">
        <text>L-alanine = D-alanine</text>
        <dbReference type="Rhea" id="RHEA:20249"/>
        <dbReference type="ChEBI" id="CHEBI:57416"/>
        <dbReference type="ChEBI" id="CHEBI:57972"/>
        <dbReference type="EC" id="5.1.1.1"/>
    </reaction>
</comment>
<dbReference type="Pfam" id="PF00842">
    <property type="entry name" value="Ala_racemase_C"/>
    <property type="match status" value="1"/>
</dbReference>
<evidence type="ECO:0000256" key="5">
    <source>
        <dbReference type="ARBA" id="ARBA00022898"/>
    </source>
</evidence>
<evidence type="ECO:0000259" key="9">
    <source>
        <dbReference type="SMART" id="SM01005"/>
    </source>
</evidence>
<feature type="binding site" evidence="8">
    <location>
        <position position="133"/>
    </location>
    <ligand>
        <name>substrate</name>
    </ligand>
</feature>
<dbReference type="RefSeq" id="WP_179406170.1">
    <property type="nucleotide sequence ID" value="NZ_BMGF01000001.1"/>
</dbReference>
<name>A0A7Z0BRW3_9SPHN</name>
<keyword evidence="6 10" id="KW-0413">Isomerase</keyword>
<reference evidence="10 11" key="1">
    <citation type="submission" date="2020-07" db="EMBL/GenBank/DDBJ databases">
        <title>Genomic Encyclopedia of Type Strains, Phase IV (KMG-IV): sequencing the most valuable type-strain genomes for metagenomic binning, comparative biology and taxonomic classification.</title>
        <authorList>
            <person name="Goeker M."/>
        </authorList>
    </citation>
    <scope>NUCLEOTIDE SEQUENCE [LARGE SCALE GENOMIC DNA]</scope>
    <source>
        <strain evidence="10 11">DSM 29043</strain>
    </source>
</reference>
<dbReference type="NCBIfam" id="TIGR00492">
    <property type="entry name" value="alr"/>
    <property type="match status" value="1"/>
</dbReference>
<dbReference type="AlphaFoldDB" id="A0A7Z0BRW3"/>
<proteinExistence type="inferred from homology"/>
<keyword evidence="11" id="KW-1185">Reference proteome</keyword>
<comment type="similarity">
    <text evidence="3">Belongs to the alanine racemase family.</text>
</comment>
<feature type="modified residue" description="N6-(pyridoxal phosphate)lysine" evidence="7">
    <location>
        <position position="39"/>
    </location>
</feature>
<dbReference type="Pfam" id="PF01168">
    <property type="entry name" value="Ala_racemase_N"/>
    <property type="match status" value="1"/>
</dbReference>
<comment type="cofactor">
    <cofactor evidence="2 7">
        <name>pyridoxal 5'-phosphate</name>
        <dbReference type="ChEBI" id="CHEBI:597326"/>
    </cofactor>
</comment>
<dbReference type="Proteomes" id="UP000522081">
    <property type="component" value="Unassembled WGS sequence"/>
</dbReference>
<evidence type="ECO:0000256" key="7">
    <source>
        <dbReference type="PIRSR" id="PIRSR600821-50"/>
    </source>
</evidence>
<dbReference type="GO" id="GO:0005829">
    <property type="term" value="C:cytosol"/>
    <property type="evidence" value="ECO:0007669"/>
    <property type="project" value="TreeGrafter"/>
</dbReference>
<keyword evidence="5 7" id="KW-0663">Pyridoxal phosphate</keyword>
<sequence length="349" mass="37216">MPDKPPATLRLRVDTGALAANWRALDALSGKAAAGAAVKADGYGLGVDLVVPALRDAGCRDFFVAHWSEVEPVADHVDPQSISVLHGPLGEEDVRYAHASGAKPVVNSVPQARRWLDAGGGPCDLMVDTGINRLGLPMAEIGDEAIGRLDIDLLMSHLASADEDIALNEAQCARWNEAKAALDWRRSSLANSAGIVLGQAFHGELTRPGLSLYGGIPRRELADRVRPVAMLECAIMQVRDIAPGEGVGYNSVFVAERPMRVATVALGYADGFLRAWTGKGSMTSNGRNLPILGRVSMDMTVVDIGNAADLREGDWLQVAYDLPEASAATGLSQYELLTLLGDRFDRAKR</sequence>
<evidence type="ECO:0000256" key="4">
    <source>
        <dbReference type="ARBA" id="ARBA00013089"/>
    </source>
</evidence>
<evidence type="ECO:0000313" key="10">
    <source>
        <dbReference type="EMBL" id="NYH94236.1"/>
    </source>
</evidence>
<dbReference type="GO" id="GO:0030170">
    <property type="term" value="F:pyridoxal phosphate binding"/>
    <property type="evidence" value="ECO:0007669"/>
    <property type="project" value="TreeGrafter"/>
</dbReference>
<organism evidence="10 11">
    <name type="scientific">Novosphingobium marinum</name>
    <dbReference type="NCBI Taxonomy" id="1514948"/>
    <lineage>
        <taxon>Bacteria</taxon>
        <taxon>Pseudomonadati</taxon>
        <taxon>Pseudomonadota</taxon>
        <taxon>Alphaproteobacteria</taxon>
        <taxon>Sphingomonadales</taxon>
        <taxon>Sphingomonadaceae</taxon>
        <taxon>Novosphingobium</taxon>
    </lineage>
</organism>
<dbReference type="InterPro" id="IPR001608">
    <property type="entry name" value="Ala_racemase_N"/>
</dbReference>
<dbReference type="GO" id="GO:0008784">
    <property type="term" value="F:alanine racemase activity"/>
    <property type="evidence" value="ECO:0007669"/>
    <property type="project" value="UniProtKB-EC"/>
</dbReference>
<dbReference type="PROSITE" id="PS00395">
    <property type="entry name" value="ALANINE_RACEMASE"/>
    <property type="match status" value="1"/>
</dbReference>
<dbReference type="PANTHER" id="PTHR30511">
    <property type="entry name" value="ALANINE RACEMASE"/>
    <property type="match status" value="1"/>
</dbReference>
<protein>
    <recommendedName>
        <fullName evidence="4">alanine racemase</fullName>
        <ecNumber evidence="4">5.1.1.1</ecNumber>
    </recommendedName>
</protein>
<dbReference type="InterPro" id="IPR020622">
    <property type="entry name" value="Ala_racemase_pyridoxalP-BS"/>
</dbReference>
<feature type="binding site" evidence="8">
    <location>
        <position position="297"/>
    </location>
    <ligand>
        <name>substrate</name>
    </ligand>
</feature>
<dbReference type="Gene3D" id="2.40.37.10">
    <property type="entry name" value="Lyase, Ornithine Decarboxylase, Chain A, domain 1"/>
    <property type="match status" value="1"/>
</dbReference>
<dbReference type="SUPFAM" id="SSF50621">
    <property type="entry name" value="Alanine racemase C-terminal domain-like"/>
    <property type="match status" value="1"/>
</dbReference>
<evidence type="ECO:0000256" key="2">
    <source>
        <dbReference type="ARBA" id="ARBA00001933"/>
    </source>
</evidence>
<dbReference type="SUPFAM" id="SSF51419">
    <property type="entry name" value="PLP-binding barrel"/>
    <property type="match status" value="1"/>
</dbReference>
<dbReference type="EC" id="5.1.1.1" evidence="4"/>
<dbReference type="SMART" id="SM01005">
    <property type="entry name" value="Ala_racemase_C"/>
    <property type="match status" value="1"/>
</dbReference>
<evidence type="ECO:0000256" key="8">
    <source>
        <dbReference type="PIRSR" id="PIRSR600821-52"/>
    </source>
</evidence>
<dbReference type="InterPro" id="IPR009006">
    <property type="entry name" value="Ala_racemase/Decarboxylase_C"/>
</dbReference>
<dbReference type="Gene3D" id="3.20.20.10">
    <property type="entry name" value="Alanine racemase"/>
    <property type="match status" value="1"/>
</dbReference>
<dbReference type="GO" id="GO:0030632">
    <property type="term" value="P:D-alanine biosynthetic process"/>
    <property type="evidence" value="ECO:0007669"/>
    <property type="project" value="TreeGrafter"/>
</dbReference>
<accession>A0A7Z0BRW3</accession>
<dbReference type="InterPro" id="IPR011079">
    <property type="entry name" value="Ala_racemase_C"/>
</dbReference>
<evidence type="ECO:0000313" key="11">
    <source>
        <dbReference type="Proteomes" id="UP000522081"/>
    </source>
</evidence>